<keyword evidence="5 9" id="KW-0812">Transmembrane</keyword>
<feature type="transmembrane region" description="Helical" evidence="9">
    <location>
        <begin position="44"/>
        <end position="62"/>
    </location>
</feature>
<dbReference type="AlphaFoldDB" id="A0A3R9ZMU6"/>
<comment type="function">
    <text evidence="9">Catalyzes the phospholipid dependent N-acylation of the N-terminal cysteine of apolipoprotein, the last step in lipoprotein maturation.</text>
</comment>
<dbReference type="CDD" id="cd07571">
    <property type="entry name" value="ALP_N-acyl_transferase"/>
    <property type="match status" value="1"/>
</dbReference>
<dbReference type="Pfam" id="PF00795">
    <property type="entry name" value="CN_hydrolase"/>
    <property type="match status" value="1"/>
</dbReference>
<name>A0A3R9ZMU6_9RICK</name>
<dbReference type="SUPFAM" id="SSF56317">
    <property type="entry name" value="Carbon-nitrogen hydrolase"/>
    <property type="match status" value="1"/>
</dbReference>
<evidence type="ECO:0000256" key="3">
    <source>
        <dbReference type="ARBA" id="ARBA00022475"/>
    </source>
</evidence>
<keyword evidence="3 9" id="KW-1003">Cell membrane</keyword>
<dbReference type="InterPro" id="IPR036526">
    <property type="entry name" value="C-N_Hydrolase_sf"/>
</dbReference>
<dbReference type="InterPro" id="IPR004563">
    <property type="entry name" value="Apolipo_AcylTrfase"/>
</dbReference>
<proteinExistence type="inferred from homology"/>
<dbReference type="NCBIfam" id="TIGR00546">
    <property type="entry name" value="lnt"/>
    <property type="match status" value="1"/>
</dbReference>
<evidence type="ECO:0000256" key="8">
    <source>
        <dbReference type="ARBA" id="ARBA00023315"/>
    </source>
</evidence>
<accession>A0A3R9ZMU6</accession>
<feature type="transmembrane region" description="Helical" evidence="9">
    <location>
        <begin position="156"/>
        <end position="177"/>
    </location>
</feature>
<dbReference type="GO" id="GO:0005886">
    <property type="term" value="C:plasma membrane"/>
    <property type="evidence" value="ECO:0007669"/>
    <property type="project" value="UniProtKB-SubCell"/>
</dbReference>
<dbReference type="GO" id="GO:0016410">
    <property type="term" value="F:N-acyltransferase activity"/>
    <property type="evidence" value="ECO:0007669"/>
    <property type="project" value="UniProtKB-UniRule"/>
</dbReference>
<sequence length="511" mass="58990">MKYYVFYFLISLLLGISLSFAFYPISAFPFIISVGFFSIILKKYNSNIILFFNGLLFGYGFYVRQTYWIPFSIYKANINLEWAVPILSTIIPIPFAIAIGILAICSKYVRHNNVLYSINFAFLWVIFEYLRCEMFFPFSWGLLGYSSISIPWFKNILSFVGSYGASFMIIVFSLSLFSKNKLFILFNIIMFLFISVVGEIRKENKQYELDDKEVINIRIIQPNIQDFHFGNSEKQTYIFEKLSKLTLSKGFKNINYVFWPESAFPYTIFKDSNWLQTLKNFVPHNNDGKSALIFGTDRIEQLDKEVLSYNSIISIDGNGKILGHYDKRILVPFGEYMPIKTANKIIHKIANSPGIEDFSTGKKGNIINLDNNISFLPLICSESTLDKKHLSLSSFNKYRFILNVTNDAWFEDTFGPYQHFIISNIKAIEYGLPVIRVANTGLSGIIDAYGDIVKTTHLSREAVIDGIIPPKLRKPTLFYKIHEYIIPAIFTLYVIFLALVYIFKSKLTRND</sequence>
<keyword evidence="11" id="KW-0449">Lipoprotein</keyword>
<comment type="caution">
    <text evidence="11">The sequence shown here is derived from an EMBL/GenBank/DDBJ whole genome shotgun (WGS) entry which is preliminary data.</text>
</comment>
<comment type="pathway">
    <text evidence="9">Protein modification; lipoprotein biosynthesis (N-acyl transfer).</text>
</comment>
<gene>
    <name evidence="9 11" type="primary">lnt</name>
    <name evidence="11" type="ORF">EIC27_03325</name>
</gene>
<evidence type="ECO:0000313" key="11">
    <source>
        <dbReference type="EMBL" id="RST67058.1"/>
    </source>
</evidence>
<evidence type="ECO:0000256" key="6">
    <source>
        <dbReference type="ARBA" id="ARBA00022989"/>
    </source>
</evidence>
<feature type="transmembrane region" description="Helical" evidence="9">
    <location>
        <begin position="116"/>
        <end position="136"/>
    </location>
</feature>
<dbReference type="PANTHER" id="PTHR38686:SF1">
    <property type="entry name" value="APOLIPOPROTEIN N-ACYLTRANSFERASE"/>
    <property type="match status" value="1"/>
</dbReference>
<evidence type="ECO:0000256" key="5">
    <source>
        <dbReference type="ARBA" id="ARBA00022692"/>
    </source>
</evidence>
<evidence type="ECO:0000256" key="9">
    <source>
        <dbReference type="HAMAP-Rule" id="MF_01148"/>
    </source>
</evidence>
<dbReference type="OrthoDB" id="9804277at2"/>
<protein>
    <recommendedName>
        <fullName evidence="9">Apolipoprotein N-acyltransferase</fullName>
        <shortName evidence="9">ALP N-acyltransferase</shortName>
        <ecNumber evidence="9">2.3.1.269</ecNumber>
    </recommendedName>
</protein>
<dbReference type="Gene3D" id="3.60.110.10">
    <property type="entry name" value="Carbon-nitrogen hydrolase"/>
    <property type="match status" value="1"/>
</dbReference>
<reference evidence="12" key="1">
    <citation type="submission" date="2018-11" db="EMBL/GenBank/DDBJ databases">
        <title>Phylogenetic, genomic, and biogeographic characterization of a novel and ubiquitous marine invertebrate-associated Rickettsiales parasite, Candidatus Marinoinvertebrata rohwerii, gen. nov., sp. nov.</title>
        <authorList>
            <person name="Klinges J.G."/>
            <person name="Rosales S.M."/>
            <person name="Mcminds R."/>
            <person name="Shaver E.C."/>
            <person name="Shantz A."/>
            <person name="Peters E.C."/>
            <person name="Burkepile D.E."/>
            <person name="Silliman B.R."/>
            <person name="Vega Thurber R.L."/>
        </authorList>
    </citation>
    <scope>NUCLEOTIDE SEQUENCE [LARGE SCALE GENOMIC DNA]</scope>
    <source>
        <strain evidence="12">a_cerv_44</strain>
    </source>
</reference>
<feature type="transmembrane region" description="Helical" evidence="9">
    <location>
        <begin position="182"/>
        <end position="200"/>
    </location>
</feature>
<dbReference type="Pfam" id="PF20154">
    <property type="entry name" value="LNT_N"/>
    <property type="match status" value="1"/>
</dbReference>
<comment type="similarity">
    <text evidence="2 9">Belongs to the CN hydrolase family. Apolipoprotein N-acyltransferase subfamily.</text>
</comment>
<dbReference type="InterPro" id="IPR003010">
    <property type="entry name" value="C-N_Hydrolase"/>
</dbReference>
<comment type="subcellular location">
    <subcellularLocation>
        <location evidence="1 9">Cell membrane</location>
        <topology evidence="1 9">Multi-pass membrane protein</topology>
    </subcellularLocation>
</comment>
<dbReference type="EC" id="2.3.1.269" evidence="9"/>
<organism evidence="11 12">
    <name type="scientific">Candidatus Aquarickettsia rohweri</name>
    <dbReference type="NCBI Taxonomy" id="2602574"/>
    <lineage>
        <taxon>Bacteria</taxon>
        <taxon>Pseudomonadati</taxon>
        <taxon>Pseudomonadota</taxon>
        <taxon>Alphaproteobacteria</taxon>
        <taxon>Rickettsiales</taxon>
        <taxon>Candidatus Midichloriaceae</taxon>
        <taxon>Candidatus Aquarickettsia</taxon>
    </lineage>
</organism>
<dbReference type="Proteomes" id="UP000279470">
    <property type="component" value="Unassembled WGS sequence"/>
</dbReference>
<comment type="catalytic activity">
    <reaction evidence="9">
        <text>N-terminal S-1,2-diacyl-sn-glyceryl-L-cysteinyl-[lipoprotein] + a glycerophospholipid = N-acyl-S-1,2-diacyl-sn-glyceryl-L-cysteinyl-[lipoprotein] + a 2-acyl-sn-glycero-3-phospholipid + H(+)</text>
        <dbReference type="Rhea" id="RHEA:48228"/>
        <dbReference type="Rhea" id="RHEA-COMP:14681"/>
        <dbReference type="Rhea" id="RHEA-COMP:14684"/>
        <dbReference type="ChEBI" id="CHEBI:15378"/>
        <dbReference type="ChEBI" id="CHEBI:136912"/>
        <dbReference type="ChEBI" id="CHEBI:140656"/>
        <dbReference type="ChEBI" id="CHEBI:140657"/>
        <dbReference type="ChEBI" id="CHEBI:140660"/>
        <dbReference type="EC" id="2.3.1.269"/>
    </reaction>
</comment>
<keyword evidence="12" id="KW-1185">Reference proteome</keyword>
<evidence type="ECO:0000256" key="2">
    <source>
        <dbReference type="ARBA" id="ARBA00010065"/>
    </source>
</evidence>
<feature type="domain" description="CN hydrolase" evidence="10">
    <location>
        <begin position="215"/>
        <end position="470"/>
    </location>
</feature>
<dbReference type="GO" id="GO:0042158">
    <property type="term" value="P:lipoprotein biosynthetic process"/>
    <property type="evidence" value="ECO:0007669"/>
    <property type="project" value="UniProtKB-UniRule"/>
</dbReference>
<dbReference type="UniPathway" id="UPA00666"/>
<evidence type="ECO:0000259" key="10">
    <source>
        <dbReference type="PROSITE" id="PS50263"/>
    </source>
</evidence>
<feature type="transmembrane region" description="Helical" evidence="9">
    <location>
        <begin position="6"/>
        <end position="32"/>
    </location>
</feature>
<keyword evidence="8 9" id="KW-0012">Acyltransferase</keyword>
<keyword evidence="4 9" id="KW-0808">Transferase</keyword>
<feature type="transmembrane region" description="Helical" evidence="9">
    <location>
        <begin position="82"/>
        <end position="104"/>
    </location>
</feature>
<evidence type="ECO:0000256" key="4">
    <source>
        <dbReference type="ARBA" id="ARBA00022679"/>
    </source>
</evidence>
<evidence type="ECO:0000256" key="1">
    <source>
        <dbReference type="ARBA" id="ARBA00004651"/>
    </source>
</evidence>
<dbReference type="InterPro" id="IPR045378">
    <property type="entry name" value="LNT_N"/>
</dbReference>
<dbReference type="EMBL" id="RXFM01000037">
    <property type="protein sequence ID" value="RST67058.1"/>
    <property type="molecule type" value="Genomic_DNA"/>
</dbReference>
<feature type="transmembrane region" description="Helical" evidence="9">
    <location>
        <begin position="484"/>
        <end position="503"/>
    </location>
</feature>
<keyword evidence="6 9" id="KW-1133">Transmembrane helix</keyword>
<evidence type="ECO:0000313" key="12">
    <source>
        <dbReference type="Proteomes" id="UP000279470"/>
    </source>
</evidence>
<dbReference type="RefSeq" id="WP_126044726.1">
    <property type="nucleotide sequence ID" value="NZ_RXFM01000037.1"/>
</dbReference>
<keyword evidence="7 9" id="KW-0472">Membrane</keyword>
<dbReference type="HAMAP" id="MF_01148">
    <property type="entry name" value="Lnt"/>
    <property type="match status" value="1"/>
</dbReference>
<dbReference type="PROSITE" id="PS50263">
    <property type="entry name" value="CN_HYDROLASE"/>
    <property type="match status" value="1"/>
</dbReference>
<evidence type="ECO:0000256" key="7">
    <source>
        <dbReference type="ARBA" id="ARBA00023136"/>
    </source>
</evidence>
<dbReference type="PANTHER" id="PTHR38686">
    <property type="entry name" value="APOLIPOPROTEIN N-ACYLTRANSFERASE"/>
    <property type="match status" value="1"/>
</dbReference>